<gene>
    <name evidence="1" type="ORF">GpartN1_g1317.t1</name>
</gene>
<evidence type="ECO:0000313" key="2">
    <source>
        <dbReference type="Proteomes" id="UP001061958"/>
    </source>
</evidence>
<sequence>MGMKTCFVYCLYKLGNYATHTLHTSQYQLGMDTQRKLLGKTAKHHYPRSTIQVLRAVASKESSTHVRKQLADSLNEEALKLVGYLYGHRSLFVAGEGFDTVAATLFRKLDTASAYPTLQELNVSRSSLPGIEAVIPIVTNKQHILDVLSRNMRIENGQLPREEEEEEEQDTVIETVLLSLFQKFFRLLVYAIATYSTDYMDENSFMLLEHLFREMKVEKSVVMRRFDLLKGEIQQVVPQHLWKECLAVIHVLETRLQRMNIS</sequence>
<dbReference type="AlphaFoldDB" id="A0A9C7PTF2"/>
<name>A0A9C7PTF2_9RHOD</name>
<dbReference type="EMBL" id="BQMJ01000009">
    <property type="protein sequence ID" value="GJQ09526.1"/>
    <property type="molecule type" value="Genomic_DNA"/>
</dbReference>
<dbReference type="OrthoDB" id="7489at2759"/>
<protein>
    <submittedName>
        <fullName evidence="1">Uncharacterized protein</fullName>
    </submittedName>
</protein>
<evidence type="ECO:0000313" key="1">
    <source>
        <dbReference type="EMBL" id="GJQ09526.1"/>
    </source>
</evidence>
<reference evidence="1" key="2">
    <citation type="submission" date="2022-01" db="EMBL/GenBank/DDBJ databases">
        <authorList>
            <person name="Hirooka S."/>
            <person name="Miyagishima S.Y."/>
        </authorList>
    </citation>
    <scope>NUCLEOTIDE SEQUENCE</scope>
    <source>
        <strain evidence="1">NBRC 102759</strain>
    </source>
</reference>
<comment type="caution">
    <text evidence="1">The sequence shown here is derived from an EMBL/GenBank/DDBJ whole genome shotgun (WGS) entry which is preliminary data.</text>
</comment>
<accession>A0A9C7PTF2</accession>
<proteinExistence type="predicted"/>
<reference evidence="1" key="1">
    <citation type="journal article" date="2022" name="Proc. Natl. Acad. Sci. U.S.A.">
        <title>Life cycle and functional genomics of the unicellular red alga Galdieria for elucidating algal and plant evolution and industrial use.</title>
        <authorList>
            <person name="Hirooka S."/>
            <person name="Itabashi T."/>
            <person name="Ichinose T.M."/>
            <person name="Onuma R."/>
            <person name="Fujiwara T."/>
            <person name="Yamashita S."/>
            <person name="Jong L.W."/>
            <person name="Tomita R."/>
            <person name="Iwane A.H."/>
            <person name="Miyagishima S.Y."/>
        </authorList>
    </citation>
    <scope>NUCLEOTIDE SEQUENCE</scope>
    <source>
        <strain evidence="1">NBRC 102759</strain>
    </source>
</reference>
<dbReference type="Proteomes" id="UP001061958">
    <property type="component" value="Unassembled WGS sequence"/>
</dbReference>
<dbReference type="SUPFAM" id="SSF46458">
    <property type="entry name" value="Globin-like"/>
    <property type="match status" value="1"/>
</dbReference>
<organism evidence="1 2">
    <name type="scientific">Galdieria partita</name>
    <dbReference type="NCBI Taxonomy" id="83374"/>
    <lineage>
        <taxon>Eukaryota</taxon>
        <taxon>Rhodophyta</taxon>
        <taxon>Bangiophyceae</taxon>
        <taxon>Galdieriales</taxon>
        <taxon>Galdieriaceae</taxon>
        <taxon>Galdieria</taxon>
    </lineage>
</organism>
<keyword evidence="2" id="KW-1185">Reference proteome</keyword>
<dbReference type="InterPro" id="IPR009050">
    <property type="entry name" value="Globin-like_sf"/>
</dbReference>